<organism evidence="2">
    <name type="scientific">candidate division WOR-3 bacterium</name>
    <dbReference type="NCBI Taxonomy" id="2052148"/>
    <lineage>
        <taxon>Bacteria</taxon>
        <taxon>Bacteria division WOR-3</taxon>
    </lineage>
</organism>
<dbReference type="InterPro" id="IPR025669">
    <property type="entry name" value="AAA_dom"/>
</dbReference>
<dbReference type="InterPro" id="IPR050678">
    <property type="entry name" value="DNA_Partitioning_ATPase"/>
</dbReference>
<accession>A0A7V5HNY1</accession>
<dbReference type="PANTHER" id="PTHR13696:SF52">
    <property type="entry name" value="PARA FAMILY PROTEIN CT_582"/>
    <property type="match status" value="1"/>
</dbReference>
<dbReference type="EMBL" id="DRTX01000120">
    <property type="protein sequence ID" value="HHF53180.1"/>
    <property type="molecule type" value="Genomic_DNA"/>
</dbReference>
<evidence type="ECO:0000259" key="1">
    <source>
        <dbReference type="Pfam" id="PF13614"/>
    </source>
</evidence>
<dbReference type="Gene3D" id="3.40.50.300">
    <property type="entry name" value="P-loop containing nucleotide triphosphate hydrolases"/>
    <property type="match status" value="1"/>
</dbReference>
<dbReference type="Pfam" id="PF13614">
    <property type="entry name" value="AAA_31"/>
    <property type="match status" value="1"/>
</dbReference>
<dbReference type="Proteomes" id="UP000886050">
    <property type="component" value="Unassembled WGS sequence"/>
</dbReference>
<dbReference type="AlphaFoldDB" id="A0A7V5HNY1"/>
<dbReference type="FunFam" id="3.40.50.300:FF:000285">
    <property type="entry name" value="Sporulation initiation inhibitor Soj"/>
    <property type="match status" value="1"/>
</dbReference>
<dbReference type="PANTHER" id="PTHR13696">
    <property type="entry name" value="P-LOOP CONTAINING NUCLEOSIDE TRIPHOSPHATE HYDROLASE"/>
    <property type="match status" value="1"/>
</dbReference>
<dbReference type="InterPro" id="IPR027417">
    <property type="entry name" value="P-loop_NTPase"/>
</dbReference>
<dbReference type="SUPFAM" id="SSF52540">
    <property type="entry name" value="P-loop containing nucleoside triphosphate hydrolases"/>
    <property type="match status" value="1"/>
</dbReference>
<evidence type="ECO:0000313" key="2">
    <source>
        <dbReference type="EMBL" id="HHF53180.1"/>
    </source>
</evidence>
<feature type="domain" description="AAA" evidence="1">
    <location>
        <begin position="7"/>
        <end position="183"/>
    </location>
</feature>
<comment type="caution">
    <text evidence="2">The sequence shown here is derived from an EMBL/GenBank/DDBJ whole genome shotgun (WGS) entry which is preliminary data.</text>
</comment>
<protein>
    <submittedName>
        <fullName evidence="2">ParA family protein</fullName>
    </submittedName>
</protein>
<sequence length="259" mass="28121">MSSSQARVIAIANPKGGCGKTTTAINLGAFLADMNRKALLVDLDPQCNASIGLGIKPHLLNLSACDLFNDTGTSVNELIYRTSLLNLGVIPAKSSLIDGEGKLRTQRGAALILRKKLKPVTSKYNYILLDCDPSLGVLTLNALASSKEVIIPVQTQFYALRGLTQLLNLINTVKEKANPELSIRVLATMYDVRTNLSHYILEELQKHFKDRLFSTIIPVSTKLAEAPSSGLPINKYAPDSKGAVAYKQLAEEVISLEEK</sequence>
<reference evidence="2" key="1">
    <citation type="journal article" date="2020" name="mSystems">
        <title>Genome- and Community-Level Interaction Insights into Carbon Utilization and Element Cycling Functions of Hydrothermarchaeota in Hydrothermal Sediment.</title>
        <authorList>
            <person name="Zhou Z."/>
            <person name="Liu Y."/>
            <person name="Xu W."/>
            <person name="Pan J."/>
            <person name="Luo Z.H."/>
            <person name="Li M."/>
        </authorList>
    </citation>
    <scope>NUCLEOTIDE SEQUENCE [LARGE SCALE GENOMIC DNA]</scope>
    <source>
        <strain evidence="2">HyVt-96</strain>
    </source>
</reference>
<name>A0A7V5HNY1_UNCW3</name>
<gene>
    <name evidence="2" type="ORF">ENL43_02310</name>
</gene>
<dbReference type="CDD" id="cd02042">
    <property type="entry name" value="ParAB_family"/>
    <property type="match status" value="1"/>
</dbReference>
<proteinExistence type="predicted"/>